<dbReference type="Pfam" id="PF13614">
    <property type="entry name" value="AAA_31"/>
    <property type="match status" value="1"/>
</dbReference>
<protein>
    <submittedName>
        <fullName evidence="3">Chromosome partitioning protein</fullName>
    </submittedName>
</protein>
<evidence type="ECO:0000256" key="1">
    <source>
        <dbReference type="ARBA" id="ARBA00009981"/>
    </source>
</evidence>
<dbReference type="PANTHER" id="PTHR13696">
    <property type="entry name" value="P-LOOP CONTAINING NUCLEOSIDE TRIPHOSPHATE HYDROLASE"/>
    <property type="match status" value="1"/>
</dbReference>
<dbReference type="PANTHER" id="PTHR13696:SF52">
    <property type="entry name" value="PARA FAMILY PROTEIN CT_582"/>
    <property type="match status" value="1"/>
</dbReference>
<dbReference type="InterPro" id="IPR036165">
    <property type="entry name" value="YefM-like_sf"/>
</dbReference>
<dbReference type="Gene3D" id="3.40.1620.10">
    <property type="entry name" value="YefM-like domain"/>
    <property type="match status" value="1"/>
</dbReference>
<dbReference type="InterPro" id="IPR050678">
    <property type="entry name" value="DNA_Partitioning_ATPase"/>
</dbReference>
<reference evidence="3" key="1">
    <citation type="submission" date="2023-07" db="EMBL/GenBank/DDBJ databases">
        <title>Sorghum-associated microbial communities from plants grown in Nebraska, USA.</title>
        <authorList>
            <person name="Schachtman D."/>
        </authorList>
    </citation>
    <scope>NUCLEOTIDE SEQUENCE</scope>
    <source>
        <strain evidence="3">BE330</strain>
    </source>
</reference>
<dbReference type="SUPFAM" id="SSF143120">
    <property type="entry name" value="YefM-like"/>
    <property type="match status" value="1"/>
</dbReference>
<proteinExistence type="inferred from homology"/>
<dbReference type="CDD" id="cd02042">
    <property type="entry name" value="ParAB_family"/>
    <property type="match status" value="1"/>
</dbReference>
<evidence type="ECO:0000259" key="2">
    <source>
        <dbReference type="Pfam" id="PF13614"/>
    </source>
</evidence>
<dbReference type="InterPro" id="IPR025669">
    <property type="entry name" value="AAA_dom"/>
</dbReference>
<dbReference type="SUPFAM" id="SSF52540">
    <property type="entry name" value="P-loop containing nucleoside triphosphate hydrolases"/>
    <property type="match status" value="1"/>
</dbReference>
<comment type="similarity">
    <text evidence="1">Belongs to the phD/YefM antitoxin family.</text>
</comment>
<comment type="caution">
    <text evidence="3">The sequence shown here is derived from an EMBL/GenBank/DDBJ whole genome shotgun (WGS) entry which is preliminary data.</text>
</comment>
<dbReference type="InterPro" id="IPR027417">
    <property type="entry name" value="P-loop_NTPase"/>
</dbReference>
<name>A0AAE3XFE6_9DEIO</name>
<dbReference type="Gene3D" id="3.40.50.300">
    <property type="entry name" value="P-loop containing nucleotide triphosphate hydrolases"/>
    <property type="match status" value="1"/>
</dbReference>
<dbReference type="AlphaFoldDB" id="A0AAE3XFE6"/>
<gene>
    <name evidence="3" type="ORF">J2Y00_003647</name>
</gene>
<dbReference type="Proteomes" id="UP001185331">
    <property type="component" value="Unassembled WGS sequence"/>
</dbReference>
<sequence length="333" mass="36265">MTDTDERMKSGALRASLYDALDRVEQGARIVIERYQRPVAALVPINDYWADVHNRAQRPKERTMKTQRIVFTNVSGGEGKTTLAREIAFILAGRGYRVALFDVDPQASLTKGLGLHPDDQAPAARPEATVASVFRQDNPGPLPAPVAVRGVDLWPSNDTLSEAESTLMSDFSRVENLRRAIDTYLAEHPYDFVILDAKPQRTNFLAATIAAADHIVVPVSGMKGLENLDMIAKVIRMVRGVAPDVGVRLIVPNRMKANVNHHKNVLAYLETELSSVATIAPPVRDSAAKLGDATEAREPVVHHAPNSDIARDLHRVTDSLLSVLGIGAVAVAQ</sequence>
<dbReference type="RefSeq" id="WP_309869671.1">
    <property type="nucleotide sequence ID" value="NZ_JAVDQK010000010.1"/>
</dbReference>
<organism evidence="3 4">
    <name type="scientific">Deinococcus soli</name>
    <name type="common">ex Cha et al. 2016</name>
    <dbReference type="NCBI Taxonomy" id="1309411"/>
    <lineage>
        <taxon>Bacteria</taxon>
        <taxon>Thermotogati</taxon>
        <taxon>Deinococcota</taxon>
        <taxon>Deinococci</taxon>
        <taxon>Deinococcales</taxon>
        <taxon>Deinococcaceae</taxon>
        <taxon>Deinococcus</taxon>
    </lineage>
</organism>
<evidence type="ECO:0000313" key="3">
    <source>
        <dbReference type="EMBL" id="MDR6220036.1"/>
    </source>
</evidence>
<accession>A0AAE3XFE6</accession>
<evidence type="ECO:0000313" key="4">
    <source>
        <dbReference type="Proteomes" id="UP001185331"/>
    </source>
</evidence>
<feature type="domain" description="AAA" evidence="2">
    <location>
        <begin position="67"/>
        <end position="236"/>
    </location>
</feature>
<dbReference type="EMBL" id="JAVDQK010000010">
    <property type="protein sequence ID" value="MDR6220036.1"/>
    <property type="molecule type" value="Genomic_DNA"/>
</dbReference>